<dbReference type="InterPro" id="IPR007235">
    <property type="entry name" value="Glyco_trans_28_C"/>
</dbReference>
<sequence length="339" mass="38437">MGLGHATRCIPIIEALDNHGFEPVIASDGAALALLKHEFPGIQAFELPPCRIDYNYKGTFFKVKQLLGMPRILRCVARERRHIAELVKKYNIEGIISDSRPGARNADVPSVIITHMLNVPGDTNLITSELHKQFIRQYNECWVPDVKNGTNLSGKLGHTEDPTLKLKYIGPMSRLHKKPAEKKYDLMVLLSGPEPYRTQLEEKLEKELQDYKGSIIFIRGIIEAEEKAEQKGNILYYNFMNTATLEEALNETEMVVSRSGYSTIMDLAKLGKKAFFIPTPGQYEQEYLAKKLRKSGLAPFSNQKGFKAKDLKKVENYKGLKEVSNIAKWKDLFSLFEGK</sequence>
<reference evidence="2 3" key="1">
    <citation type="submission" date="2015-08" db="EMBL/GenBank/DDBJ databases">
        <title>Whole genome sequence of Flavobacterium akiainvivens IK-1T, from decaying Wikstroemia oahuensis, an endemic Hawaiian shrub.</title>
        <authorList>
            <person name="Wan X."/>
            <person name="Hou S."/>
            <person name="Saito J."/>
            <person name="Donachie S."/>
        </authorList>
    </citation>
    <scope>NUCLEOTIDE SEQUENCE [LARGE SCALE GENOMIC DNA]</scope>
    <source>
        <strain evidence="2 3">IK-1</strain>
    </source>
</reference>
<evidence type="ECO:0000313" key="2">
    <source>
        <dbReference type="EMBL" id="KOS06611.1"/>
    </source>
</evidence>
<protein>
    <submittedName>
        <fullName evidence="2">Glycosyltransferase</fullName>
    </submittedName>
</protein>
<keyword evidence="3" id="KW-1185">Reference proteome</keyword>
<organism evidence="2 3">
    <name type="scientific">Flavobacterium akiainvivens</name>
    <dbReference type="NCBI Taxonomy" id="1202724"/>
    <lineage>
        <taxon>Bacteria</taxon>
        <taxon>Pseudomonadati</taxon>
        <taxon>Bacteroidota</taxon>
        <taxon>Flavobacteriia</taxon>
        <taxon>Flavobacteriales</taxon>
        <taxon>Flavobacteriaceae</taxon>
        <taxon>Flavobacterium</taxon>
    </lineage>
</organism>
<keyword evidence="2" id="KW-0808">Transferase</keyword>
<dbReference type="GO" id="GO:0016758">
    <property type="term" value="F:hexosyltransferase activity"/>
    <property type="evidence" value="ECO:0007669"/>
    <property type="project" value="InterPro"/>
</dbReference>
<dbReference type="PANTHER" id="PTHR21015:SF22">
    <property type="entry name" value="GLYCOSYLTRANSFERASE"/>
    <property type="match status" value="1"/>
</dbReference>
<gene>
    <name evidence="2" type="ORF">AM493_11640</name>
</gene>
<dbReference type="PATRIC" id="fig|1202724.3.peg.2412"/>
<evidence type="ECO:0000259" key="1">
    <source>
        <dbReference type="Pfam" id="PF04101"/>
    </source>
</evidence>
<dbReference type="STRING" id="1202724.AM493_11640"/>
<dbReference type="OrthoDB" id="9803241at2"/>
<comment type="caution">
    <text evidence="2">The sequence shown here is derived from an EMBL/GenBank/DDBJ whole genome shotgun (WGS) entry which is preliminary data.</text>
</comment>
<dbReference type="EMBL" id="LIYD01000005">
    <property type="protein sequence ID" value="KOS06611.1"/>
    <property type="molecule type" value="Genomic_DNA"/>
</dbReference>
<dbReference type="AlphaFoldDB" id="A0A0M8MHY8"/>
<proteinExistence type="predicted"/>
<dbReference type="Proteomes" id="UP000037755">
    <property type="component" value="Unassembled WGS sequence"/>
</dbReference>
<dbReference type="Gene3D" id="3.40.50.2000">
    <property type="entry name" value="Glycogen Phosphorylase B"/>
    <property type="match status" value="1"/>
</dbReference>
<dbReference type="PANTHER" id="PTHR21015">
    <property type="entry name" value="UDP-N-ACETYLGLUCOSAMINE--N-ACETYLMURAMYL-(PENTAPEPTIDE) PYROPHOSPHORYL-UNDECAPRENOL N-ACETYLGLUCOSAMINE TRANSFERASE 1"/>
    <property type="match status" value="1"/>
</dbReference>
<feature type="domain" description="Glycosyl transferase family 28 C-terminal" evidence="1">
    <location>
        <begin position="215"/>
        <end position="313"/>
    </location>
</feature>
<accession>A0A0M8MHY8</accession>
<evidence type="ECO:0000313" key="3">
    <source>
        <dbReference type="Proteomes" id="UP000037755"/>
    </source>
</evidence>
<name>A0A0M8MHY8_9FLAO</name>
<dbReference type="Pfam" id="PF04101">
    <property type="entry name" value="Glyco_tran_28_C"/>
    <property type="match status" value="1"/>
</dbReference>
<dbReference type="SUPFAM" id="SSF53756">
    <property type="entry name" value="UDP-Glycosyltransferase/glycogen phosphorylase"/>
    <property type="match status" value="1"/>
</dbReference>